<dbReference type="Proteomes" id="UP000265520">
    <property type="component" value="Unassembled WGS sequence"/>
</dbReference>
<dbReference type="GO" id="GO:0045944">
    <property type="term" value="P:positive regulation of transcription by RNA polymerase II"/>
    <property type="evidence" value="ECO:0007669"/>
    <property type="project" value="InterPro"/>
</dbReference>
<sequence>MAEPSIELKPDIDKPDIVEIDIVQPAEPVIVNTAKHFFTNEKYKVRDDLINWVRSEAAKVGFTVVIEKSDNGSGRRKQFFILGCERGGTYKVGKKRLTKEDTGSRKCQCPFRLRGYFLASQEWSLSVVCGEHNHKMDKKLEGHMIAGRLKPEEKKFVHEMTRNLVPPRNILNTLKDRSTESKSAIKQIYNERQRLKKFIRGTRSEMQQLLKCLEDHKYVYKIRTVGESTTVQDIFWAHPDSVRLFNTFPTVLLMDSTYKTNRYKMPLFEIVGVTSTEMSYNIGFAFIANEKEENFTWVLEMCLTLLKCKDIVPKVVVTDRDTALMSAVVKVFPNSTVLVCQYHISKNVRAKCKKLCSSKEVKPEQLWNIVMGAWEEVMYSPSEESYVDAVVQFRK</sequence>
<reference evidence="2 3" key="1">
    <citation type="journal article" date="2018" name="Front. Plant Sci.">
        <title>Red Clover (Trifolium pratense) and Zigzag Clover (T. medium) - A Picture of Genomic Similarities and Differences.</title>
        <authorList>
            <person name="Dluhosova J."/>
            <person name="Istvanek J."/>
            <person name="Nedelnik J."/>
            <person name="Repkova J."/>
        </authorList>
    </citation>
    <scope>NUCLEOTIDE SEQUENCE [LARGE SCALE GENOMIC DNA]</scope>
    <source>
        <strain evidence="3">cv. 10/8</strain>
        <tissue evidence="2">Leaf</tissue>
    </source>
</reference>
<dbReference type="PANTHER" id="PTHR31569">
    <property type="entry name" value="SWIM-TYPE DOMAIN-CONTAINING PROTEIN"/>
    <property type="match status" value="1"/>
</dbReference>
<organism evidence="2 3">
    <name type="scientific">Trifolium medium</name>
    <dbReference type="NCBI Taxonomy" id="97028"/>
    <lineage>
        <taxon>Eukaryota</taxon>
        <taxon>Viridiplantae</taxon>
        <taxon>Streptophyta</taxon>
        <taxon>Embryophyta</taxon>
        <taxon>Tracheophyta</taxon>
        <taxon>Spermatophyta</taxon>
        <taxon>Magnoliopsida</taxon>
        <taxon>eudicotyledons</taxon>
        <taxon>Gunneridae</taxon>
        <taxon>Pentapetalae</taxon>
        <taxon>rosids</taxon>
        <taxon>fabids</taxon>
        <taxon>Fabales</taxon>
        <taxon>Fabaceae</taxon>
        <taxon>Papilionoideae</taxon>
        <taxon>50 kb inversion clade</taxon>
        <taxon>NPAAA clade</taxon>
        <taxon>Hologalegina</taxon>
        <taxon>IRL clade</taxon>
        <taxon>Trifolieae</taxon>
        <taxon>Trifolium</taxon>
    </lineage>
</organism>
<evidence type="ECO:0000259" key="1">
    <source>
        <dbReference type="Pfam" id="PF10551"/>
    </source>
</evidence>
<dbReference type="GO" id="GO:0000981">
    <property type="term" value="F:DNA-binding transcription factor activity, RNA polymerase II-specific"/>
    <property type="evidence" value="ECO:0007669"/>
    <property type="project" value="InterPro"/>
</dbReference>
<feature type="domain" description="MULE transposase" evidence="1">
    <location>
        <begin position="251"/>
        <end position="347"/>
    </location>
</feature>
<dbReference type="InterPro" id="IPR018289">
    <property type="entry name" value="MULE_transposase_dom"/>
</dbReference>
<evidence type="ECO:0000313" key="3">
    <source>
        <dbReference type="Proteomes" id="UP000265520"/>
    </source>
</evidence>
<dbReference type="AlphaFoldDB" id="A0A392MJ71"/>
<dbReference type="EMBL" id="LXQA010012382">
    <property type="protein sequence ID" value="MCH87527.1"/>
    <property type="molecule type" value="Genomic_DNA"/>
</dbReference>
<feature type="non-terminal residue" evidence="2">
    <location>
        <position position="395"/>
    </location>
</feature>
<dbReference type="Pfam" id="PF10551">
    <property type="entry name" value="MULE"/>
    <property type="match status" value="1"/>
</dbReference>
<name>A0A392MJ71_9FABA</name>
<comment type="caution">
    <text evidence="2">The sequence shown here is derived from an EMBL/GenBank/DDBJ whole genome shotgun (WGS) entry which is preliminary data.</text>
</comment>
<keyword evidence="3" id="KW-1185">Reference proteome</keyword>
<proteinExistence type="predicted"/>
<evidence type="ECO:0000313" key="2">
    <source>
        <dbReference type="EMBL" id="MCH87527.1"/>
    </source>
</evidence>
<dbReference type="GO" id="GO:0010106">
    <property type="term" value="P:cellular response to iron ion starvation"/>
    <property type="evidence" value="ECO:0007669"/>
    <property type="project" value="InterPro"/>
</dbReference>
<gene>
    <name evidence="2" type="ORF">A2U01_0008398</name>
</gene>
<dbReference type="Pfam" id="PF08731">
    <property type="entry name" value="AFT"/>
    <property type="match status" value="1"/>
</dbReference>
<dbReference type="InterPro" id="IPR052579">
    <property type="entry name" value="Zinc_finger_SWIM"/>
</dbReference>
<protein>
    <submittedName>
        <fullName evidence="2">Protein FAR1-RELATED SEQUENCE 5-like</fullName>
    </submittedName>
</protein>
<dbReference type="PANTHER" id="PTHR31569:SF4">
    <property type="entry name" value="SWIM-TYPE DOMAIN-CONTAINING PROTEIN"/>
    <property type="match status" value="1"/>
</dbReference>
<accession>A0A392MJ71</accession>
<dbReference type="InterPro" id="IPR014842">
    <property type="entry name" value="AFT"/>
</dbReference>